<evidence type="ECO:0000313" key="3">
    <source>
        <dbReference type="Proteomes" id="UP001190700"/>
    </source>
</evidence>
<comment type="caution">
    <text evidence="2">The sequence shown here is derived from an EMBL/GenBank/DDBJ whole genome shotgun (WGS) entry which is preliminary data.</text>
</comment>
<feature type="region of interest" description="Disordered" evidence="1">
    <location>
        <begin position="1"/>
        <end position="34"/>
    </location>
</feature>
<proteinExistence type="predicted"/>
<evidence type="ECO:0000256" key="1">
    <source>
        <dbReference type="SAM" id="MobiDB-lite"/>
    </source>
</evidence>
<dbReference type="EMBL" id="LGRX02003678">
    <property type="protein sequence ID" value="KAK3281850.1"/>
    <property type="molecule type" value="Genomic_DNA"/>
</dbReference>
<sequence>MMHVSSAHEISPVREPGPGSSHITSPCADPRDIVRSRSSGCLKEKRALFLDRAHMESEDIWLRSGPDSPASPLPEFSDVDELDFAEQCDCDFDSALPQDWPPLGTPASLYSDQIYETNDKDGRRGSLDPVSLIAALSRHAVLETPEPGGAAAQVFAFFTRAYESNVFSGRSQQFVNSEGHSLRGLLFGKVANYVLRNTSNLTGDE</sequence>
<evidence type="ECO:0000313" key="2">
    <source>
        <dbReference type="EMBL" id="KAK3281850.1"/>
    </source>
</evidence>
<reference evidence="2 3" key="1">
    <citation type="journal article" date="2015" name="Genome Biol. Evol.">
        <title>Comparative Genomics of a Bacterivorous Green Alga Reveals Evolutionary Causalities and Consequences of Phago-Mixotrophic Mode of Nutrition.</title>
        <authorList>
            <person name="Burns J.A."/>
            <person name="Paasch A."/>
            <person name="Narechania A."/>
            <person name="Kim E."/>
        </authorList>
    </citation>
    <scope>NUCLEOTIDE SEQUENCE [LARGE SCALE GENOMIC DNA]</scope>
    <source>
        <strain evidence="2 3">PLY_AMNH</strain>
    </source>
</reference>
<organism evidence="2 3">
    <name type="scientific">Cymbomonas tetramitiformis</name>
    <dbReference type="NCBI Taxonomy" id="36881"/>
    <lineage>
        <taxon>Eukaryota</taxon>
        <taxon>Viridiplantae</taxon>
        <taxon>Chlorophyta</taxon>
        <taxon>Pyramimonadophyceae</taxon>
        <taxon>Pyramimonadales</taxon>
        <taxon>Pyramimonadaceae</taxon>
        <taxon>Cymbomonas</taxon>
    </lineage>
</organism>
<dbReference type="AlphaFoldDB" id="A0AAE0GPQ5"/>
<keyword evidence="3" id="KW-1185">Reference proteome</keyword>
<gene>
    <name evidence="2" type="ORF">CYMTET_10381</name>
</gene>
<accession>A0AAE0GPQ5</accession>
<protein>
    <submittedName>
        <fullName evidence="2">Uncharacterized protein</fullName>
    </submittedName>
</protein>
<dbReference type="Proteomes" id="UP001190700">
    <property type="component" value="Unassembled WGS sequence"/>
</dbReference>
<name>A0AAE0GPQ5_9CHLO</name>